<reference evidence="2 3" key="1">
    <citation type="submission" date="2020-03" db="EMBL/GenBank/DDBJ databases">
        <title>Draft genome sequence of environmentally isolated violet-colored cultures.</title>
        <authorList>
            <person name="Wilson H.S."/>
        </authorList>
    </citation>
    <scope>NUCLEOTIDE SEQUENCE [LARGE SCALE GENOMIC DNA]</scope>
    <source>
        <strain evidence="2 3">HSC-16F04</strain>
    </source>
</reference>
<comment type="caution">
    <text evidence="2">The sequence shown here is derived from an EMBL/GenBank/DDBJ whole genome shotgun (WGS) entry which is preliminary data.</text>
</comment>
<evidence type="ECO:0000313" key="2">
    <source>
        <dbReference type="EMBL" id="NHQ84868.1"/>
    </source>
</evidence>
<dbReference type="RefSeq" id="WP_166821355.1">
    <property type="nucleotide sequence ID" value="NZ_JAAOLX010000001.1"/>
</dbReference>
<feature type="chain" id="PRO_5047425447" evidence="1">
    <location>
        <begin position="19"/>
        <end position="248"/>
    </location>
</feature>
<organism evidence="2 3">
    <name type="scientific">Iodobacter violaceini</name>
    <dbReference type="NCBI Taxonomy" id="3044271"/>
    <lineage>
        <taxon>Bacteria</taxon>
        <taxon>Pseudomonadati</taxon>
        <taxon>Pseudomonadota</taxon>
        <taxon>Betaproteobacteria</taxon>
        <taxon>Neisseriales</taxon>
        <taxon>Chitinibacteraceae</taxon>
        <taxon>Iodobacter</taxon>
    </lineage>
</organism>
<protein>
    <submittedName>
        <fullName evidence="2">Uncharacterized protein</fullName>
    </submittedName>
</protein>
<dbReference type="Proteomes" id="UP000712570">
    <property type="component" value="Unassembled WGS sequence"/>
</dbReference>
<feature type="signal peptide" evidence="1">
    <location>
        <begin position="1"/>
        <end position="18"/>
    </location>
</feature>
<gene>
    <name evidence="2" type="ORF">HA050_01915</name>
</gene>
<evidence type="ECO:0000256" key="1">
    <source>
        <dbReference type="SAM" id="SignalP"/>
    </source>
</evidence>
<sequence>MKKITVLILALIAQPLFAAESFDSQGALADFMTRTFIKKDDAINWATAIKNVVGVYVTKTGEGINLLGTHVNKTTSTTQVDLKDREVFHELVSNTQNIGINIVNLFKFNRDKKFLDELIISDVVSVTDSAVDIDTCVANHPAAFTSTTKYWCISAITLSKISTNTYTKTGHLAEGSYGVATASGTFQNDKSKSGTRFMASVSLIGPIVDGKLMQEQLTTTPSDGGVLKSFGLREHTGLEGISLTLPPE</sequence>
<proteinExistence type="predicted"/>
<evidence type="ECO:0000313" key="3">
    <source>
        <dbReference type="Proteomes" id="UP000712570"/>
    </source>
</evidence>
<name>A0ABX0KQF5_9NEIS</name>
<accession>A0ABX0KQF5</accession>
<keyword evidence="3" id="KW-1185">Reference proteome</keyword>
<dbReference type="EMBL" id="JAAOLX010000001">
    <property type="protein sequence ID" value="NHQ84868.1"/>
    <property type="molecule type" value="Genomic_DNA"/>
</dbReference>
<keyword evidence="1" id="KW-0732">Signal</keyword>